<dbReference type="SUPFAM" id="SSF88713">
    <property type="entry name" value="Glycoside hydrolase/deacetylase"/>
    <property type="match status" value="1"/>
</dbReference>
<dbReference type="PROSITE" id="PS51257">
    <property type="entry name" value="PROKAR_LIPOPROTEIN"/>
    <property type="match status" value="1"/>
</dbReference>
<feature type="signal peptide" evidence="1">
    <location>
        <begin position="1"/>
        <end position="21"/>
    </location>
</feature>
<evidence type="ECO:0000256" key="1">
    <source>
        <dbReference type="SAM" id="SignalP"/>
    </source>
</evidence>
<evidence type="ECO:0000313" key="4">
    <source>
        <dbReference type="Proteomes" id="UP000679179"/>
    </source>
</evidence>
<dbReference type="EMBL" id="BOPZ01000009">
    <property type="protein sequence ID" value="GIM28768.1"/>
    <property type="molecule type" value="Genomic_DNA"/>
</dbReference>
<organism evidence="3 4">
    <name type="scientific">Clostridium polyendosporum</name>
    <dbReference type="NCBI Taxonomy" id="69208"/>
    <lineage>
        <taxon>Bacteria</taxon>
        <taxon>Bacillati</taxon>
        <taxon>Bacillota</taxon>
        <taxon>Clostridia</taxon>
        <taxon>Eubacteriales</taxon>
        <taxon>Clostridiaceae</taxon>
        <taxon>Clostridium</taxon>
    </lineage>
</organism>
<dbReference type="Gene3D" id="3.20.20.370">
    <property type="entry name" value="Glycoside hydrolase/deacetylase"/>
    <property type="match status" value="1"/>
</dbReference>
<dbReference type="Pfam" id="PF10096">
    <property type="entry name" value="DUF2334"/>
    <property type="match status" value="1"/>
</dbReference>
<proteinExistence type="predicted"/>
<evidence type="ECO:0000259" key="2">
    <source>
        <dbReference type="Pfam" id="PF07833"/>
    </source>
</evidence>
<dbReference type="AlphaFoldDB" id="A0A919S015"/>
<dbReference type="Proteomes" id="UP000679179">
    <property type="component" value="Unassembled WGS sequence"/>
</dbReference>
<dbReference type="InterPro" id="IPR012854">
    <property type="entry name" value="Cu_amine_oxidase-like_N"/>
</dbReference>
<feature type="domain" description="Copper amine oxidase-like N-terminal" evidence="2">
    <location>
        <begin position="70"/>
        <end position="174"/>
    </location>
</feature>
<reference evidence="3" key="1">
    <citation type="submission" date="2021-03" db="EMBL/GenBank/DDBJ databases">
        <title>Taxonomic study of Clostridium polyendosporum from meadow-gley soil under rice.</title>
        <authorList>
            <person name="Kobayashi H."/>
            <person name="Tanizawa Y."/>
            <person name="Yagura M."/>
        </authorList>
    </citation>
    <scope>NUCLEOTIDE SEQUENCE</scope>
    <source>
        <strain evidence="3">JCM 30710</strain>
    </source>
</reference>
<gene>
    <name evidence="3" type="ORF">CPJCM30710_14340</name>
</gene>
<feature type="chain" id="PRO_5037364905" description="Copper amine oxidase-like N-terminal domain-containing protein" evidence="1">
    <location>
        <begin position="22"/>
        <end position="458"/>
    </location>
</feature>
<dbReference type="InterPro" id="IPR011330">
    <property type="entry name" value="Glyco_hydro/deAcase_b/a-brl"/>
</dbReference>
<evidence type="ECO:0000313" key="3">
    <source>
        <dbReference type="EMBL" id="GIM28768.1"/>
    </source>
</evidence>
<name>A0A919S015_9CLOT</name>
<keyword evidence="4" id="KW-1185">Reference proteome</keyword>
<dbReference type="GO" id="GO:0005975">
    <property type="term" value="P:carbohydrate metabolic process"/>
    <property type="evidence" value="ECO:0007669"/>
    <property type="project" value="InterPro"/>
</dbReference>
<comment type="caution">
    <text evidence="3">The sequence shown here is derived from an EMBL/GenBank/DDBJ whole genome shotgun (WGS) entry which is preliminary data.</text>
</comment>
<protein>
    <recommendedName>
        <fullName evidence="2">Copper amine oxidase-like N-terminal domain-containing protein</fullName>
    </recommendedName>
</protein>
<sequence>MISLVIKLVKYLIVFMFSISAAGCNVQKADGEKEVSSPIDINFMHKKISKIDYEKFSGLNMQKDNINLNIEGNKLALKLPIYIDKNRYYIPLTEIIDKLGGQLKEKKGVLNLKVFNEESKIDLNNNIFKDNNGKEIRLKKDIIKKEGIYYISFIDFSNMMNFHTRWNHDSKTIKAYVNKEKLAQKKYESKLETMGFLRLEDIATSNDPEDDEKCERLRVMARFLNDRSVPYHIAWVPRYKAPKINVDVDPSKENGFSIADFIYTLDYITYHGGQIGLHGYTHQRGSEYSLLGTEFGPDDPDVEDFRQRVEAAIKIAKDLDIPITFFETPHYAITAEQNKALEDYFTYIYHPFKDSRNNSVYSNQPLKSPNNNKSYYLTTPLDYVKQNGTNEMISRIRNLSPNTIASLFYHPGLEYRYINLTEEDGIPKFQYDENAPLKRIIDELEKRGYKMSFITDIR</sequence>
<keyword evidence="1" id="KW-0732">Signal</keyword>
<dbReference type="RefSeq" id="WP_212903487.1">
    <property type="nucleotide sequence ID" value="NZ_BOPZ01000009.1"/>
</dbReference>
<accession>A0A919S015</accession>
<dbReference type="InterPro" id="IPR018763">
    <property type="entry name" value="DUF2334"/>
</dbReference>
<dbReference type="Pfam" id="PF07833">
    <property type="entry name" value="Cu_amine_oxidN1"/>
    <property type="match status" value="1"/>
</dbReference>